<dbReference type="AlphaFoldDB" id="A0AAN6UU62"/>
<comment type="caution">
    <text evidence="1">The sequence shown here is derived from an EMBL/GenBank/DDBJ whole genome shotgun (WGS) entry which is preliminary data.</text>
</comment>
<accession>A0AAN6UU62</accession>
<keyword evidence="2" id="KW-1185">Reference proteome</keyword>
<reference evidence="1" key="1">
    <citation type="journal article" date="2023" name="Mol. Phylogenet. Evol.">
        <title>Genome-scale phylogeny and comparative genomics of the fungal order Sordariales.</title>
        <authorList>
            <person name="Hensen N."/>
            <person name="Bonometti L."/>
            <person name="Westerberg I."/>
            <person name="Brannstrom I.O."/>
            <person name="Guillou S."/>
            <person name="Cros-Aarteil S."/>
            <person name="Calhoun S."/>
            <person name="Haridas S."/>
            <person name="Kuo A."/>
            <person name="Mondo S."/>
            <person name="Pangilinan J."/>
            <person name="Riley R."/>
            <person name="LaButti K."/>
            <person name="Andreopoulos B."/>
            <person name="Lipzen A."/>
            <person name="Chen C."/>
            <person name="Yan M."/>
            <person name="Daum C."/>
            <person name="Ng V."/>
            <person name="Clum A."/>
            <person name="Steindorff A."/>
            <person name="Ohm R.A."/>
            <person name="Martin F."/>
            <person name="Silar P."/>
            <person name="Natvig D.O."/>
            <person name="Lalanne C."/>
            <person name="Gautier V."/>
            <person name="Ament-Velasquez S.L."/>
            <person name="Kruys A."/>
            <person name="Hutchinson M.I."/>
            <person name="Powell A.J."/>
            <person name="Barry K."/>
            <person name="Miller A.N."/>
            <person name="Grigoriev I.V."/>
            <person name="Debuchy R."/>
            <person name="Gladieux P."/>
            <person name="Hiltunen Thoren M."/>
            <person name="Johannesson H."/>
        </authorList>
    </citation>
    <scope>NUCLEOTIDE SEQUENCE</scope>
    <source>
        <strain evidence="1">CBS 123565</strain>
    </source>
</reference>
<gene>
    <name evidence="1" type="ORF">BT67DRAFT_413945</name>
</gene>
<name>A0AAN6UU62_9PEZI</name>
<dbReference type="Proteomes" id="UP001304895">
    <property type="component" value="Unassembled WGS sequence"/>
</dbReference>
<evidence type="ECO:0000313" key="2">
    <source>
        <dbReference type="Proteomes" id="UP001304895"/>
    </source>
</evidence>
<dbReference type="EMBL" id="MU853401">
    <property type="protein sequence ID" value="KAK4139000.1"/>
    <property type="molecule type" value="Genomic_DNA"/>
</dbReference>
<protein>
    <submittedName>
        <fullName evidence="1">Uncharacterized protein</fullName>
    </submittedName>
</protein>
<evidence type="ECO:0000313" key="1">
    <source>
        <dbReference type="EMBL" id="KAK4139000.1"/>
    </source>
</evidence>
<organism evidence="1 2">
    <name type="scientific">Trichocladium antarcticum</name>
    <dbReference type="NCBI Taxonomy" id="1450529"/>
    <lineage>
        <taxon>Eukaryota</taxon>
        <taxon>Fungi</taxon>
        <taxon>Dikarya</taxon>
        <taxon>Ascomycota</taxon>
        <taxon>Pezizomycotina</taxon>
        <taxon>Sordariomycetes</taxon>
        <taxon>Sordariomycetidae</taxon>
        <taxon>Sordariales</taxon>
        <taxon>Chaetomiaceae</taxon>
        <taxon>Trichocladium</taxon>
    </lineage>
</organism>
<sequence>MSEDPSCRSVWPPSPTLTYPSDAAEEEATVTTIHPVFNPHALALDSSHFSPQKIAIKRTQVAKQRLASAHEAWGLITQKLLLHRADIAPGDEAIATELVGFGQEICAQYAEATLLWRVLEDMSEADWFGKGKGIHVTLRRLNTLKGLEESLRCWEGVLLELMVLVDDDEVSKECEKVRRVLEKWKDGLPGEL</sequence>
<reference evidence="1" key="2">
    <citation type="submission" date="2023-05" db="EMBL/GenBank/DDBJ databases">
        <authorList>
            <consortium name="Lawrence Berkeley National Laboratory"/>
            <person name="Steindorff A."/>
            <person name="Hensen N."/>
            <person name="Bonometti L."/>
            <person name="Westerberg I."/>
            <person name="Brannstrom I.O."/>
            <person name="Guillou S."/>
            <person name="Cros-Aarteil S."/>
            <person name="Calhoun S."/>
            <person name="Haridas S."/>
            <person name="Kuo A."/>
            <person name="Mondo S."/>
            <person name="Pangilinan J."/>
            <person name="Riley R."/>
            <person name="Labutti K."/>
            <person name="Andreopoulos B."/>
            <person name="Lipzen A."/>
            <person name="Chen C."/>
            <person name="Yanf M."/>
            <person name="Daum C."/>
            <person name="Ng V."/>
            <person name="Clum A."/>
            <person name="Ohm R."/>
            <person name="Martin F."/>
            <person name="Silar P."/>
            <person name="Natvig D."/>
            <person name="Lalanne C."/>
            <person name="Gautier V."/>
            <person name="Ament-Velasquez S.L."/>
            <person name="Kruys A."/>
            <person name="Hutchinson M.I."/>
            <person name="Powell A.J."/>
            <person name="Barry K."/>
            <person name="Miller A.N."/>
            <person name="Grigoriev I.V."/>
            <person name="Debuchy R."/>
            <person name="Gladieux P."/>
            <person name="Thoren M.H."/>
            <person name="Johannesson H."/>
        </authorList>
    </citation>
    <scope>NUCLEOTIDE SEQUENCE</scope>
    <source>
        <strain evidence="1">CBS 123565</strain>
    </source>
</reference>
<proteinExistence type="predicted"/>